<dbReference type="InterPro" id="IPR036162">
    <property type="entry name" value="Resolvase-like_N_sf"/>
</dbReference>
<evidence type="ECO:0000259" key="4">
    <source>
        <dbReference type="PROSITE" id="PS51737"/>
    </source>
</evidence>
<accession>A0A5M7C6W8</accession>
<dbReference type="CDD" id="cd00338">
    <property type="entry name" value="Ser_Recombinase"/>
    <property type="match status" value="1"/>
</dbReference>
<dbReference type="SMART" id="SM00857">
    <property type="entry name" value="Resolvase"/>
    <property type="match status" value="1"/>
</dbReference>
<dbReference type="InterPro" id="IPR050639">
    <property type="entry name" value="SSR_resolvase"/>
</dbReference>
<name>A0A5M7C6W8_SACHI</name>
<keyword evidence="6" id="KW-1185">Reference proteome</keyword>
<dbReference type="Gene3D" id="3.90.1750.20">
    <property type="entry name" value="Putative Large Serine Recombinase, Chain B, Domain 2"/>
    <property type="match status" value="1"/>
</dbReference>
<dbReference type="GO" id="GO:0003677">
    <property type="term" value="F:DNA binding"/>
    <property type="evidence" value="ECO:0007669"/>
    <property type="project" value="UniProtKB-KW"/>
</dbReference>
<feature type="compositionally biased region" description="Basic and acidic residues" evidence="3">
    <location>
        <begin position="232"/>
        <end position="243"/>
    </location>
</feature>
<dbReference type="Proteomes" id="UP000323946">
    <property type="component" value="Unassembled WGS sequence"/>
</dbReference>
<dbReference type="PROSITE" id="PS51737">
    <property type="entry name" value="RECOMBINASE_DNA_BIND"/>
    <property type="match status" value="1"/>
</dbReference>
<organism evidence="5 6">
    <name type="scientific">Saccharopolyspora hirsuta</name>
    <dbReference type="NCBI Taxonomy" id="1837"/>
    <lineage>
        <taxon>Bacteria</taxon>
        <taxon>Bacillati</taxon>
        <taxon>Actinomycetota</taxon>
        <taxon>Actinomycetes</taxon>
        <taxon>Pseudonocardiales</taxon>
        <taxon>Pseudonocardiaceae</taxon>
        <taxon>Saccharopolyspora</taxon>
    </lineage>
</organism>
<proteinExistence type="predicted"/>
<dbReference type="SUPFAM" id="SSF53041">
    <property type="entry name" value="Resolvase-like"/>
    <property type="match status" value="1"/>
</dbReference>
<comment type="caution">
    <text evidence="5">The sequence shown here is derived from an EMBL/GenBank/DDBJ whole genome shotgun (WGS) entry which is preliminary data.</text>
</comment>
<dbReference type="Gene3D" id="3.40.50.1390">
    <property type="entry name" value="Resolvase, N-terminal catalytic domain"/>
    <property type="match status" value="1"/>
</dbReference>
<dbReference type="AlphaFoldDB" id="A0A5M7C6W8"/>
<dbReference type="PANTHER" id="PTHR30461">
    <property type="entry name" value="DNA-INVERTASE FROM LAMBDOID PROPHAGE"/>
    <property type="match status" value="1"/>
</dbReference>
<keyword evidence="1" id="KW-0238">DNA-binding</keyword>
<feature type="domain" description="Recombinase" evidence="4">
    <location>
        <begin position="182"/>
        <end position="327"/>
    </location>
</feature>
<dbReference type="InterPro" id="IPR011109">
    <property type="entry name" value="DNA_bind_recombinase_dom"/>
</dbReference>
<gene>
    <name evidence="5" type="ORF">F1721_07560</name>
</gene>
<dbReference type="OrthoDB" id="4367319at2"/>
<sequence>MPDTQGRPVRSVGRGRTGVRTVRVLGRIRLSRFRGLEDVTTSPERQKLNIKRWAKSNGHKIIGWATDLDLGRSVDPLEAPDLGKWFHDPQRIDSWDIIAGYRLDRIATGSIYLSKVMEWCQERGKSIVSTSETFDLSSGPGRMIAFILAEVAAGELEAIRERTTDTFDFNYSLGKYRGGAVPYGYKIENGVYAIDRYAHKVLNEIIDRIIDKQSIRSVRMWLNDSGIPSPSDQRRINNGEKPKGSPWRDTPLKDMLKSEAMLGYAIRRDAVLGADGNPVRDKKGNKNYGEFYAVRDESGAPVKRAKGLVTRTRFDELQAALGENIRSAPKRRKTQTPLLLQVGFCSGLRGNGTCGTPLDRSITSRGVFRYRCRSVGSGIGSCGTLSATAESAEQALQEVLLESFGTLPMRKRIYVPGTDNTNELAEIEAELDSIAGLVGTPAFRGKALDRLNNRIEALDARRSELEASPVVAPGYRYEDTGQTFSEAWEAMTVDERNSFLRQSKVRAEWNGVDWRYDLTHLDRLLSGIDPQLSAEDFLQEISAEQAANRAALGIALD</sequence>
<evidence type="ECO:0000256" key="1">
    <source>
        <dbReference type="ARBA" id="ARBA00023125"/>
    </source>
</evidence>
<dbReference type="GO" id="GO:0000150">
    <property type="term" value="F:DNA strand exchange activity"/>
    <property type="evidence" value="ECO:0007669"/>
    <property type="project" value="InterPro"/>
</dbReference>
<feature type="region of interest" description="Disordered" evidence="3">
    <location>
        <begin position="226"/>
        <end position="251"/>
    </location>
</feature>
<evidence type="ECO:0000313" key="6">
    <source>
        <dbReference type="Proteomes" id="UP000323946"/>
    </source>
</evidence>
<dbReference type="EMBL" id="VWPH01000003">
    <property type="protein sequence ID" value="KAA5836177.1"/>
    <property type="molecule type" value="Genomic_DNA"/>
</dbReference>
<evidence type="ECO:0000256" key="2">
    <source>
        <dbReference type="ARBA" id="ARBA00023172"/>
    </source>
</evidence>
<keyword evidence="2" id="KW-0233">DNA recombination</keyword>
<evidence type="ECO:0000256" key="3">
    <source>
        <dbReference type="SAM" id="MobiDB-lite"/>
    </source>
</evidence>
<dbReference type="Pfam" id="PF07508">
    <property type="entry name" value="Recombinase"/>
    <property type="match status" value="1"/>
</dbReference>
<dbReference type="PANTHER" id="PTHR30461:SF2">
    <property type="entry name" value="SERINE RECOMBINASE PINE-RELATED"/>
    <property type="match status" value="1"/>
</dbReference>
<dbReference type="InterPro" id="IPR038109">
    <property type="entry name" value="DNA_bind_recomb_sf"/>
</dbReference>
<dbReference type="InterPro" id="IPR006119">
    <property type="entry name" value="Resolv_N"/>
</dbReference>
<reference evidence="5 6" key="1">
    <citation type="submission" date="2019-09" db="EMBL/GenBank/DDBJ databases">
        <title>Draft genome sequence of the thermophilic Saccharopolyspora hirsuta VKM Ac-666T.</title>
        <authorList>
            <person name="Lobastova T.G."/>
            <person name="Fokina V."/>
            <person name="Bragin E.Y."/>
            <person name="Shtratnikova V.Y."/>
            <person name="Starodumova I.P."/>
            <person name="Tarlachkov S.V."/>
            <person name="Donova M.V."/>
        </authorList>
    </citation>
    <scope>NUCLEOTIDE SEQUENCE [LARGE SCALE GENOMIC DNA]</scope>
    <source>
        <strain evidence="5 6">VKM Ac-666</strain>
    </source>
</reference>
<protein>
    <recommendedName>
        <fullName evidence="4">Recombinase domain-containing protein</fullName>
    </recommendedName>
</protein>
<evidence type="ECO:0000313" key="5">
    <source>
        <dbReference type="EMBL" id="KAA5836177.1"/>
    </source>
</evidence>
<dbReference type="Pfam" id="PF00239">
    <property type="entry name" value="Resolvase"/>
    <property type="match status" value="1"/>
</dbReference>